<evidence type="ECO:0000256" key="2">
    <source>
        <dbReference type="ARBA" id="ARBA00022737"/>
    </source>
</evidence>
<dbReference type="AlphaFoldDB" id="A0A1V8RR38"/>
<reference evidence="7 8" key="1">
    <citation type="journal article" date="2016" name="Int. J. Syst. Evol. Microbiol.">
        <title>Pseudaminobacter manganicus sp. nov., isolated from sludge of a manganese mine.</title>
        <authorList>
            <person name="Li J."/>
            <person name="Huang J."/>
            <person name="Liao S."/>
            <person name="Wang G."/>
        </authorList>
    </citation>
    <scope>NUCLEOTIDE SEQUENCE [LARGE SCALE GENOMIC DNA]</scope>
    <source>
        <strain evidence="7 8">JH-7</strain>
    </source>
</reference>
<dbReference type="InterPro" id="IPR017560">
    <property type="entry name" value="Cyt_c_biogenesis_CcmI"/>
</dbReference>
<dbReference type="Proteomes" id="UP000191905">
    <property type="component" value="Unassembled WGS sequence"/>
</dbReference>
<evidence type="ECO:0000256" key="5">
    <source>
        <dbReference type="SAM" id="MobiDB-lite"/>
    </source>
</evidence>
<dbReference type="GO" id="GO:0030313">
    <property type="term" value="C:cell envelope"/>
    <property type="evidence" value="ECO:0007669"/>
    <property type="project" value="UniProtKB-SubCell"/>
</dbReference>
<feature type="domain" description="Cytochrome c-type biogenesis protein H TPR" evidence="6">
    <location>
        <begin position="122"/>
        <end position="260"/>
    </location>
</feature>
<dbReference type="GO" id="GO:0005886">
    <property type="term" value="C:plasma membrane"/>
    <property type="evidence" value="ECO:0007669"/>
    <property type="project" value="TreeGrafter"/>
</dbReference>
<dbReference type="InterPro" id="IPR011990">
    <property type="entry name" value="TPR-like_helical_dom_sf"/>
</dbReference>
<keyword evidence="4" id="KW-0802">TPR repeat</keyword>
<dbReference type="InterPro" id="IPR051263">
    <property type="entry name" value="C-type_cytochrome_biogenesis"/>
</dbReference>
<name>A0A1V8RR38_9HYPH</name>
<dbReference type="GO" id="GO:0017004">
    <property type="term" value="P:cytochrome complex assembly"/>
    <property type="evidence" value="ECO:0007669"/>
    <property type="project" value="UniProtKB-KW"/>
</dbReference>
<comment type="subcellular location">
    <subcellularLocation>
        <location evidence="1">Cell envelope</location>
    </subcellularLocation>
</comment>
<dbReference type="OrthoDB" id="9815847at2"/>
<dbReference type="EMBL" id="MDET01000013">
    <property type="protein sequence ID" value="OQM75670.1"/>
    <property type="molecule type" value="Genomic_DNA"/>
</dbReference>
<sequence length="379" mass="40166">MVFWFFAALLTLGASLAVLLPLANRPKSLAAGSSHDIEVYRDQLAELDRDALRGLIRPEDAEQAKTEIARRIIRAGGEEPLASTQSWALAGRGLGAVAVLAVPLISWGLYAVIGSPDLPSQSLQERLAQNPSDSSVDDLIARAEGHLAENPEDGRGWDVLAPIYLRLGRFDEAATAYRNATRLQGSTAIRAAGLGEALTNAGSGVVSADAQLAFEQALVLDKDQPKAKFYLATALVQDGKSAEAIKAWEAMLTDLPDNSPWREPVSQALAENTSRVTASSTDTGTPSPTTDNIDAAAAMAPADRNSMIETMVAGLDEKLRQNPSDPEGWMRLMRSYVVLGRAGEARAALDRGLAALGATSDDGRKFAEFAATLGLSATE</sequence>
<dbReference type="STRING" id="1873176.BFN67_16995"/>
<dbReference type="Gene3D" id="1.25.40.10">
    <property type="entry name" value="Tetratricopeptide repeat domain"/>
    <property type="match status" value="2"/>
</dbReference>
<feature type="compositionally biased region" description="Low complexity" evidence="5">
    <location>
        <begin position="277"/>
        <end position="290"/>
    </location>
</feature>
<evidence type="ECO:0000256" key="4">
    <source>
        <dbReference type="ARBA" id="ARBA00022803"/>
    </source>
</evidence>
<dbReference type="NCBIfam" id="TIGR03142">
    <property type="entry name" value="cytochro_ccmI"/>
    <property type="match status" value="1"/>
</dbReference>
<accession>A0A1V8RR38</accession>
<organism evidence="7 8">
    <name type="scientific">Manganibacter manganicus</name>
    <dbReference type="NCBI Taxonomy" id="1873176"/>
    <lineage>
        <taxon>Bacteria</taxon>
        <taxon>Pseudomonadati</taxon>
        <taxon>Pseudomonadota</taxon>
        <taxon>Alphaproteobacteria</taxon>
        <taxon>Hyphomicrobiales</taxon>
        <taxon>Phyllobacteriaceae</taxon>
        <taxon>Manganibacter</taxon>
    </lineage>
</organism>
<dbReference type="PANTHER" id="PTHR47870">
    <property type="entry name" value="CYTOCHROME C-TYPE BIOGENESIS PROTEIN CCMH"/>
    <property type="match status" value="1"/>
</dbReference>
<dbReference type="PANTHER" id="PTHR47870:SF4">
    <property type="entry name" value="CYTOCHROME C-TYPE BIOGENESIS PROTEIN CYCH"/>
    <property type="match status" value="1"/>
</dbReference>
<dbReference type="SUPFAM" id="SSF48452">
    <property type="entry name" value="TPR-like"/>
    <property type="match status" value="1"/>
</dbReference>
<evidence type="ECO:0000256" key="1">
    <source>
        <dbReference type="ARBA" id="ARBA00004196"/>
    </source>
</evidence>
<dbReference type="InterPro" id="IPR056413">
    <property type="entry name" value="TPR_CcmH_CycH"/>
</dbReference>
<evidence type="ECO:0000256" key="3">
    <source>
        <dbReference type="ARBA" id="ARBA00022748"/>
    </source>
</evidence>
<keyword evidence="3" id="KW-0201">Cytochrome c-type biogenesis</keyword>
<proteinExistence type="predicted"/>
<protein>
    <submittedName>
        <fullName evidence="7">C-type cytochrome biogenesis protein CcmI</fullName>
    </submittedName>
</protein>
<feature type="region of interest" description="Disordered" evidence="5">
    <location>
        <begin position="259"/>
        <end position="290"/>
    </location>
</feature>
<evidence type="ECO:0000313" key="7">
    <source>
        <dbReference type="EMBL" id="OQM75670.1"/>
    </source>
</evidence>
<gene>
    <name evidence="7" type="ORF">BFN67_16995</name>
</gene>
<comment type="caution">
    <text evidence="7">The sequence shown here is derived from an EMBL/GenBank/DDBJ whole genome shotgun (WGS) entry which is preliminary data.</text>
</comment>
<keyword evidence="8" id="KW-1185">Reference proteome</keyword>
<keyword evidence="2" id="KW-0677">Repeat</keyword>
<dbReference type="RefSeq" id="WP_080919585.1">
    <property type="nucleotide sequence ID" value="NZ_MDET01000013.1"/>
</dbReference>
<evidence type="ECO:0000313" key="8">
    <source>
        <dbReference type="Proteomes" id="UP000191905"/>
    </source>
</evidence>
<evidence type="ECO:0000259" key="6">
    <source>
        <dbReference type="Pfam" id="PF23914"/>
    </source>
</evidence>
<dbReference type="Pfam" id="PF23914">
    <property type="entry name" value="TPR_CcmH_CycH"/>
    <property type="match status" value="1"/>
</dbReference>